<dbReference type="InterPro" id="IPR045450">
    <property type="entry name" value="VMAP_C"/>
</dbReference>
<evidence type="ECO:0000259" key="1">
    <source>
        <dbReference type="Pfam" id="PF20028"/>
    </source>
</evidence>
<dbReference type="EMBL" id="FNAX01000026">
    <property type="protein sequence ID" value="SDG68750.1"/>
    <property type="molecule type" value="Genomic_DNA"/>
</dbReference>
<dbReference type="Gene3D" id="3.40.50.1460">
    <property type="match status" value="1"/>
</dbReference>
<gene>
    <name evidence="2" type="ORF">SAMN05216260_1269</name>
</gene>
<dbReference type="Pfam" id="PF20028">
    <property type="entry name" value="VMAP-C"/>
    <property type="match status" value="1"/>
</dbReference>
<organism evidence="2 3">
    <name type="scientific">Streptomyces griseoaurantiacus</name>
    <dbReference type="NCBI Taxonomy" id="68213"/>
    <lineage>
        <taxon>Bacteria</taxon>
        <taxon>Bacillati</taxon>
        <taxon>Actinomycetota</taxon>
        <taxon>Actinomycetes</taxon>
        <taxon>Kitasatosporales</taxon>
        <taxon>Streptomycetaceae</taxon>
        <taxon>Streptomyces</taxon>
        <taxon>Streptomyces aurantiacus group</taxon>
    </lineage>
</organism>
<name>A0A1G7WCB3_9ACTN</name>
<sequence>MTDGSPAAEPQITPERTFALVVGVESYEIDTRLNLSGPAGDAVRFADWLTGTAGVPKSNVRLLLSPLAGTWVEGEAKPATQKNVEEALFTDLAQCDGDLLWIYWAGHGFLDRRHDLLLPYADATAGLFAHLNLSSALRRWKSDEIAGGRFRRTVTVGDACRLDIARLKGKFPQVNYPVGAPTRRMQFTLYASRPGETAKNTVRAGQFTDTLLRRLEGRTLEQATLGLPDIARDVQADFTVMRANGTAWQHPQFDIALGWDGSSLHGDTWADGGTTSRPTGGLVLDQVAWTELGQLISESTELPRDTYAAYRWAFEVTGCVPPMEHKLPSSDLVEIVRDLDDRQGTSRAVPLALPFVKHLASRAAPSPWVVAANGWVERTRERLSADPVPVPPSRPVESPALHVRLTEDDEDSYRLQLWSFQERWDYVGDFPDPMDLEGVRKALTLHLLTEPAKPARIEFHVPFDLLEVPFETWTVSRPARRGRGERAVQLGCRYEVVLRCPEEREDLELWLAKWQWYETHGGLHPDAVRDIADCDVSGDLADKLQLNASPVCVLAEVTEDLVMDVLEAVVDGGIPIAVWRRPSPAPGAAIRTALDADPPHALDVASLPTGLRRARVDQHPLALLYDNPDRVPLRRSLSS</sequence>
<dbReference type="AlphaFoldDB" id="A0A1G7WCB3"/>
<dbReference type="Proteomes" id="UP000198614">
    <property type="component" value="Unassembled WGS sequence"/>
</dbReference>
<accession>A0A1G7WCB3</accession>
<feature type="domain" description="vWA-MoxR associated protein C-terminal" evidence="1">
    <location>
        <begin position="411"/>
        <end position="628"/>
    </location>
</feature>
<evidence type="ECO:0000313" key="2">
    <source>
        <dbReference type="EMBL" id="SDG68750.1"/>
    </source>
</evidence>
<proteinExistence type="predicted"/>
<reference evidence="2 3" key="1">
    <citation type="submission" date="2016-10" db="EMBL/GenBank/DDBJ databases">
        <authorList>
            <person name="de Groot N.N."/>
        </authorList>
    </citation>
    <scope>NUCLEOTIDE SEQUENCE [LARGE SCALE GENOMIC DNA]</scope>
    <source>
        <strain evidence="2 3">CGMCC 4.1859</strain>
    </source>
</reference>
<evidence type="ECO:0000313" key="3">
    <source>
        <dbReference type="Proteomes" id="UP000198614"/>
    </source>
</evidence>
<protein>
    <submittedName>
        <fullName evidence="2">Caspase domain-containing protein</fullName>
    </submittedName>
</protein>